<dbReference type="Pfam" id="PF14111">
    <property type="entry name" value="DUF4283"/>
    <property type="match status" value="1"/>
</dbReference>
<evidence type="ECO:0000313" key="2">
    <source>
        <dbReference type="EMBL" id="OAP09670.1"/>
    </source>
</evidence>
<dbReference type="InterPro" id="IPR025558">
    <property type="entry name" value="DUF4283"/>
</dbReference>
<organism evidence="2 3">
    <name type="scientific">Arabidopsis thaliana</name>
    <name type="common">Mouse-ear cress</name>
    <dbReference type="NCBI Taxonomy" id="3702"/>
    <lineage>
        <taxon>Eukaryota</taxon>
        <taxon>Viridiplantae</taxon>
        <taxon>Streptophyta</taxon>
        <taxon>Embryophyta</taxon>
        <taxon>Tracheophyta</taxon>
        <taxon>Spermatophyta</taxon>
        <taxon>Magnoliopsida</taxon>
        <taxon>eudicotyledons</taxon>
        <taxon>Gunneridae</taxon>
        <taxon>Pentapetalae</taxon>
        <taxon>rosids</taxon>
        <taxon>malvids</taxon>
        <taxon>Brassicales</taxon>
        <taxon>Brassicaceae</taxon>
        <taxon>Camelineae</taxon>
        <taxon>Arabidopsis</taxon>
    </lineage>
</organism>
<dbReference type="EMBL" id="LUHQ01000002">
    <property type="protein sequence ID" value="OAP09670.1"/>
    <property type="molecule type" value="Genomic_DNA"/>
</dbReference>
<name>A0A178VT93_ARATH</name>
<dbReference type="Proteomes" id="UP000078284">
    <property type="component" value="Chromosome 2"/>
</dbReference>
<dbReference type="PANTHER" id="PTHR33710">
    <property type="entry name" value="BNAC02G09200D PROTEIN"/>
    <property type="match status" value="1"/>
</dbReference>
<gene>
    <name evidence="2" type="ordered locus">AXX17_At2g08620</name>
</gene>
<protein>
    <recommendedName>
        <fullName evidence="1">DUF4283 domain-containing protein</fullName>
    </recommendedName>
</protein>
<feature type="domain" description="DUF4283" evidence="1">
    <location>
        <begin position="37"/>
        <end position="116"/>
    </location>
</feature>
<dbReference type="InterPro" id="IPR036691">
    <property type="entry name" value="Endo/exonu/phosph_ase_sf"/>
</dbReference>
<evidence type="ECO:0000313" key="3">
    <source>
        <dbReference type="Proteomes" id="UP000078284"/>
    </source>
</evidence>
<comment type="caution">
    <text evidence="2">The sequence shown here is derived from an EMBL/GenBank/DDBJ whole genome shotgun (WGS) entry which is preliminary data.</text>
</comment>
<sequence>MRNCNRFSIDKYLKEMSIEEEEDKPIILFDQPQFSSTERNSSSLLSRFLNPENQRMSKWILEMHRIWRLYDRVRGIAVSKDRFEFIFNHEDDLLEVLKTGVWTQDDWCVVMEKWIEDPPPDYLRLTHDKLRCPFISPLDSNVLFEEISAPADIPSKDKKEESLPQHCTTLPPGLPKLMADAIKVYTPHPSVSALVTISSDVSSENKVSVKGLAIGSSVDPTEEVLKWKIAEWPLRVDSSFQPFRNLLATCDMSEVGSSGNGFTWGGTRNKQWIQCKLDRCFDNRLWFSMFPTAHQWFLEKLGSDHKPVLVEFTQDKDFFRGQFRNLLLKGLKRVIGNGKDMVEETVNHILFLCPYARQVWALSNILVPPEGFGCIDLENFKYVFSMRHNENISNETRAIFPWIVWFLWKNRNKLLFNGSLYPPDCFVCIAYEDSIAWLSAQVPNHNVSLSTSYHTFHWSPPLWAEVKCNIGFSWSKNLALSSASWVVRDPMENVLLHSRRSYSQVASVFKAKIKSREWALESM</sequence>
<accession>A0A178VT93</accession>
<dbReference type="SUPFAM" id="SSF56219">
    <property type="entry name" value="DNase I-like"/>
    <property type="match status" value="1"/>
</dbReference>
<proteinExistence type="predicted"/>
<dbReference type="AlphaFoldDB" id="A0A178VT93"/>
<evidence type="ECO:0000259" key="1">
    <source>
        <dbReference type="Pfam" id="PF14111"/>
    </source>
</evidence>
<reference evidence="3" key="1">
    <citation type="journal article" date="2016" name="Proc. Natl. Acad. Sci. U.S.A.">
        <title>Chromosome-level assembly of Arabidopsis thaliana Ler reveals the extent of translocation and inversion polymorphisms.</title>
        <authorList>
            <person name="Zapata L."/>
            <person name="Ding J."/>
            <person name="Willing E.M."/>
            <person name="Hartwig B."/>
            <person name="Bezdan D."/>
            <person name="Jiao W.B."/>
            <person name="Patel V."/>
            <person name="Velikkakam James G."/>
            <person name="Koornneef M."/>
            <person name="Ossowski S."/>
            <person name="Schneeberger K."/>
        </authorList>
    </citation>
    <scope>NUCLEOTIDE SEQUENCE [LARGE SCALE GENOMIC DNA]</scope>
    <source>
        <strain evidence="3">cv. Landsberg erecta</strain>
    </source>
</reference>
<dbReference type="PANTHER" id="PTHR33710:SF62">
    <property type="entry name" value="DUF4283 DOMAIN PROTEIN"/>
    <property type="match status" value="1"/>
</dbReference>